<feature type="domain" description="Cyclic nucleotide-binding" evidence="4">
    <location>
        <begin position="18"/>
        <end position="117"/>
    </location>
</feature>
<name>A0ABX7BDY8_9PROT</name>
<keyword evidence="1" id="KW-0805">Transcription regulation</keyword>
<dbReference type="PROSITE" id="PS51063">
    <property type="entry name" value="HTH_CRP_2"/>
    <property type="match status" value="1"/>
</dbReference>
<reference evidence="6" key="1">
    <citation type="submission" date="2021-02" db="EMBL/GenBank/DDBJ databases">
        <title>Skermanella TT6 skin isolate.</title>
        <authorList>
            <person name="Lee K."/>
            <person name="Ganzorig M."/>
        </authorList>
    </citation>
    <scope>NUCLEOTIDE SEQUENCE</scope>
    <source>
        <strain evidence="6">TT6</strain>
    </source>
</reference>
<dbReference type="Pfam" id="PF00027">
    <property type="entry name" value="cNMP_binding"/>
    <property type="match status" value="1"/>
</dbReference>
<protein>
    <submittedName>
        <fullName evidence="6">Crp/Fnr family transcriptional regulator</fullName>
    </submittedName>
</protein>
<dbReference type="CDD" id="cd00038">
    <property type="entry name" value="CAP_ED"/>
    <property type="match status" value="1"/>
</dbReference>
<evidence type="ECO:0000259" key="5">
    <source>
        <dbReference type="PROSITE" id="PS51063"/>
    </source>
</evidence>
<dbReference type="Gene3D" id="1.10.10.10">
    <property type="entry name" value="Winged helix-like DNA-binding domain superfamily/Winged helix DNA-binding domain"/>
    <property type="match status" value="1"/>
</dbReference>
<dbReference type="SUPFAM" id="SSF51206">
    <property type="entry name" value="cAMP-binding domain-like"/>
    <property type="match status" value="1"/>
</dbReference>
<dbReference type="RefSeq" id="WP_201079432.1">
    <property type="nucleotide sequence ID" value="NZ_CP067420.1"/>
</dbReference>
<dbReference type="PROSITE" id="PS50042">
    <property type="entry name" value="CNMP_BINDING_3"/>
    <property type="match status" value="1"/>
</dbReference>
<dbReference type="InterPro" id="IPR018490">
    <property type="entry name" value="cNMP-bd_dom_sf"/>
</dbReference>
<keyword evidence="7" id="KW-1185">Reference proteome</keyword>
<dbReference type="InterPro" id="IPR012318">
    <property type="entry name" value="HTH_CRP"/>
</dbReference>
<organism evidence="6 7">
    <name type="scientific">Skermanella cutis</name>
    <dbReference type="NCBI Taxonomy" id="2775420"/>
    <lineage>
        <taxon>Bacteria</taxon>
        <taxon>Pseudomonadati</taxon>
        <taxon>Pseudomonadota</taxon>
        <taxon>Alphaproteobacteria</taxon>
        <taxon>Rhodospirillales</taxon>
        <taxon>Azospirillaceae</taxon>
        <taxon>Skermanella</taxon>
    </lineage>
</organism>
<evidence type="ECO:0000313" key="6">
    <source>
        <dbReference type="EMBL" id="QQP91473.1"/>
    </source>
</evidence>
<evidence type="ECO:0000259" key="4">
    <source>
        <dbReference type="PROSITE" id="PS50042"/>
    </source>
</evidence>
<dbReference type="PANTHER" id="PTHR24567">
    <property type="entry name" value="CRP FAMILY TRANSCRIPTIONAL REGULATORY PROTEIN"/>
    <property type="match status" value="1"/>
</dbReference>
<dbReference type="SUPFAM" id="SSF46785">
    <property type="entry name" value="Winged helix' DNA-binding domain"/>
    <property type="match status" value="1"/>
</dbReference>
<dbReference type="PROSITE" id="PS00889">
    <property type="entry name" value="CNMP_BINDING_2"/>
    <property type="match status" value="1"/>
</dbReference>
<dbReference type="InterPro" id="IPR036388">
    <property type="entry name" value="WH-like_DNA-bd_sf"/>
</dbReference>
<dbReference type="SMART" id="SM00100">
    <property type="entry name" value="cNMP"/>
    <property type="match status" value="1"/>
</dbReference>
<dbReference type="SMART" id="SM00419">
    <property type="entry name" value="HTH_CRP"/>
    <property type="match status" value="1"/>
</dbReference>
<dbReference type="PANTHER" id="PTHR24567:SF68">
    <property type="entry name" value="DNA-BINDING TRANSCRIPTIONAL DUAL REGULATOR CRP"/>
    <property type="match status" value="1"/>
</dbReference>
<keyword evidence="3" id="KW-0804">Transcription</keyword>
<evidence type="ECO:0000256" key="1">
    <source>
        <dbReference type="ARBA" id="ARBA00023015"/>
    </source>
</evidence>
<dbReference type="InterPro" id="IPR000595">
    <property type="entry name" value="cNMP-bd_dom"/>
</dbReference>
<sequence length="242" mass="26962">MAMMGLEEKLAVLAEHSLLKHVDPGDLSQLAAYATVAQHRPRTIIFRQGDPGSSMMAVLSGRVRICSYSAEGKEVTLNIVRKGEYFGEIALLDGKPRTAEAVAIEDTSLLVLERRHFLPWLESHPTVCLRMFNVLCDRLRRTSTQLEDTLFLEVPIRLARCLVRLATAFGVEERGGGTRIDVKLSQQQLGTLVGITRESTNKHLNEWQRDGLITVSAGSVTIRDLDGLRELADFYDEDEAEA</sequence>
<accession>A0ABX7BDY8</accession>
<evidence type="ECO:0000256" key="3">
    <source>
        <dbReference type="ARBA" id="ARBA00023163"/>
    </source>
</evidence>
<dbReference type="InterPro" id="IPR050397">
    <property type="entry name" value="Env_Response_Regulators"/>
</dbReference>
<dbReference type="Proteomes" id="UP000595197">
    <property type="component" value="Chromosome"/>
</dbReference>
<evidence type="ECO:0000313" key="7">
    <source>
        <dbReference type="Proteomes" id="UP000595197"/>
    </source>
</evidence>
<feature type="domain" description="HTH crp-type" evidence="5">
    <location>
        <begin position="152"/>
        <end position="226"/>
    </location>
</feature>
<dbReference type="EMBL" id="CP067420">
    <property type="protein sequence ID" value="QQP91473.1"/>
    <property type="molecule type" value="Genomic_DNA"/>
</dbReference>
<proteinExistence type="predicted"/>
<dbReference type="InterPro" id="IPR014710">
    <property type="entry name" value="RmlC-like_jellyroll"/>
</dbReference>
<gene>
    <name evidence="6" type="ORF">IGS68_09825</name>
</gene>
<dbReference type="Gene3D" id="2.60.120.10">
    <property type="entry name" value="Jelly Rolls"/>
    <property type="match status" value="1"/>
</dbReference>
<keyword evidence="2" id="KW-0238">DNA-binding</keyword>
<dbReference type="Pfam" id="PF13545">
    <property type="entry name" value="HTH_Crp_2"/>
    <property type="match status" value="1"/>
</dbReference>
<evidence type="ECO:0000256" key="2">
    <source>
        <dbReference type="ARBA" id="ARBA00023125"/>
    </source>
</evidence>
<dbReference type="InterPro" id="IPR018488">
    <property type="entry name" value="cNMP-bd_CS"/>
</dbReference>
<dbReference type="InterPro" id="IPR036390">
    <property type="entry name" value="WH_DNA-bd_sf"/>
</dbReference>